<comment type="caution">
    <text evidence="4">The sequence shown here is derived from an EMBL/GenBank/DDBJ whole genome shotgun (WGS) entry which is preliminary data.</text>
</comment>
<gene>
    <name evidence="4" type="ORF">SEMRO_3797_G351120.1</name>
</gene>
<evidence type="ECO:0000256" key="2">
    <source>
        <dbReference type="SAM" id="MobiDB-lite"/>
    </source>
</evidence>
<dbReference type="Pfam" id="PF22936">
    <property type="entry name" value="Pol_BBD"/>
    <property type="match status" value="1"/>
</dbReference>
<protein>
    <recommendedName>
        <fullName evidence="3">CCHC-type domain-containing protein</fullName>
    </recommendedName>
</protein>
<evidence type="ECO:0000313" key="4">
    <source>
        <dbReference type="EMBL" id="CAB9531653.1"/>
    </source>
</evidence>
<dbReference type="AlphaFoldDB" id="A0A9N8HY96"/>
<dbReference type="OrthoDB" id="124043at2759"/>
<feature type="non-terminal residue" evidence="4">
    <location>
        <position position="440"/>
    </location>
</feature>
<name>A0A9N8HY96_9STRA</name>
<keyword evidence="1" id="KW-0863">Zinc-finger</keyword>
<dbReference type="InterPro" id="IPR001878">
    <property type="entry name" value="Znf_CCHC"/>
</dbReference>
<organism evidence="4 5">
    <name type="scientific">Seminavis robusta</name>
    <dbReference type="NCBI Taxonomy" id="568900"/>
    <lineage>
        <taxon>Eukaryota</taxon>
        <taxon>Sar</taxon>
        <taxon>Stramenopiles</taxon>
        <taxon>Ochrophyta</taxon>
        <taxon>Bacillariophyta</taxon>
        <taxon>Bacillariophyceae</taxon>
        <taxon>Bacillariophycidae</taxon>
        <taxon>Naviculales</taxon>
        <taxon>Naviculaceae</taxon>
        <taxon>Seminavis</taxon>
    </lineage>
</organism>
<dbReference type="PROSITE" id="PS50158">
    <property type="entry name" value="ZF_CCHC"/>
    <property type="match status" value="1"/>
</dbReference>
<feature type="region of interest" description="Disordered" evidence="2">
    <location>
        <begin position="1"/>
        <end position="85"/>
    </location>
</feature>
<dbReference type="GO" id="GO:0008270">
    <property type="term" value="F:zinc ion binding"/>
    <property type="evidence" value="ECO:0007669"/>
    <property type="project" value="UniProtKB-KW"/>
</dbReference>
<evidence type="ECO:0000256" key="1">
    <source>
        <dbReference type="PROSITE-ProRule" id="PRU00047"/>
    </source>
</evidence>
<keyword evidence="1" id="KW-0479">Metal-binding</keyword>
<evidence type="ECO:0000313" key="5">
    <source>
        <dbReference type="Proteomes" id="UP001153069"/>
    </source>
</evidence>
<feature type="compositionally biased region" description="Low complexity" evidence="2">
    <location>
        <begin position="1"/>
        <end position="25"/>
    </location>
</feature>
<dbReference type="InterPro" id="IPR054722">
    <property type="entry name" value="PolX-like_BBD"/>
</dbReference>
<dbReference type="GO" id="GO:0003676">
    <property type="term" value="F:nucleic acid binding"/>
    <property type="evidence" value="ECO:0007669"/>
    <property type="project" value="InterPro"/>
</dbReference>
<reference evidence="4" key="1">
    <citation type="submission" date="2020-06" db="EMBL/GenBank/DDBJ databases">
        <authorList>
            <consortium name="Plant Systems Biology data submission"/>
        </authorList>
    </citation>
    <scope>NUCLEOTIDE SEQUENCE</scope>
    <source>
        <strain evidence="4">D6</strain>
    </source>
</reference>
<dbReference type="Proteomes" id="UP001153069">
    <property type="component" value="Unassembled WGS sequence"/>
</dbReference>
<sequence length="440" mass="48923">MAAGEQQQQQQQGKGPNNRNNNRQKFTGNCNCCGRKGHKAADCWDHPDNVDKKPKWYVPKKDKTEVNAAATSPKPKKGSRGKNGGGGKGFDILMGVVDLFDLQVQVLDKLSEHLQEFPNSVALLQDPNVWIVDSGASYSMTCHLFGLYDLQPLPESEAPVCANGGTASVTQLGRLDGTICDNQGSPCMDACMTDVGYCEHGQFNLFASNRLLKRGWTEQGNEFRKLFTSPTGVSFAADIIIDTKRGRIYALYFKRHGRSEVLTPAIEADSTGPRMSIAKAHQLFGHSSEDITRKTAKALNIVLTRGTLAPCEACSRAKAKQKNVPKESDLQEQLTLDNDRLHLDQSTLINKETGKVFKHWRLLVYACTGTKITNFYKSKNGMVEPTCEKLYQLQSRGFLPDVLRMDNAGENQTLEKRLKSKHWKIPIAVEYTARNTPQQN</sequence>
<keyword evidence="5" id="KW-1185">Reference proteome</keyword>
<keyword evidence="1" id="KW-0862">Zinc</keyword>
<feature type="compositionally biased region" description="Basic and acidic residues" evidence="2">
    <location>
        <begin position="39"/>
        <end position="65"/>
    </location>
</feature>
<evidence type="ECO:0000259" key="3">
    <source>
        <dbReference type="PROSITE" id="PS50158"/>
    </source>
</evidence>
<proteinExistence type="predicted"/>
<feature type="domain" description="CCHC-type" evidence="3">
    <location>
        <begin position="30"/>
        <end position="43"/>
    </location>
</feature>
<dbReference type="EMBL" id="CAICTM010003795">
    <property type="protein sequence ID" value="CAB9531653.1"/>
    <property type="molecule type" value="Genomic_DNA"/>
</dbReference>
<accession>A0A9N8HY96</accession>